<dbReference type="AlphaFoldDB" id="A0A2P2IXW6"/>
<dbReference type="PANTHER" id="PTHR37742">
    <property type="entry name" value="OS01G0810200 PROTEIN"/>
    <property type="match status" value="1"/>
</dbReference>
<dbReference type="InterPro" id="IPR014710">
    <property type="entry name" value="RmlC-like_jellyroll"/>
</dbReference>
<reference evidence="2" key="1">
    <citation type="submission" date="2018-02" db="EMBL/GenBank/DDBJ databases">
        <title>Rhizophora mucronata_Transcriptome.</title>
        <authorList>
            <person name="Meera S.P."/>
            <person name="Sreeshan A."/>
            <person name="Augustine A."/>
        </authorList>
    </citation>
    <scope>NUCLEOTIDE SEQUENCE</scope>
    <source>
        <tissue evidence="2">Leaf</tissue>
    </source>
</reference>
<name>A0A2P2IXW6_RHIMU</name>
<evidence type="ECO:0000259" key="1">
    <source>
        <dbReference type="Pfam" id="PF14667"/>
    </source>
</evidence>
<organism evidence="2">
    <name type="scientific">Rhizophora mucronata</name>
    <name type="common">Asiatic mangrove</name>
    <dbReference type="NCBI Taxonomy" id="61149"/>
    <lineage>
        <taxon>Eukaryota</taxon>
        <taxon>Viridiplantae</taxon>
        <taxon>Streptophyta</taxon>
        <taxon>Embryophyta</taxon>
        <taxon>Tracheophyta</taxon>
        <taxon>Spermatophyta</taxon>
        <taxon>Magnoliopsida</taxon>
        <taxon>eudicotyledons</taxon>
        <taxon>Gunneridae</taxon>
        <taxon>Pentapetalae</taxon>
        <taxon>rosids</taxon>
        <taxon>fabids</taxon>
        <taxon>Malpighiales</taxon>
        <taxon>Rhizophoraceae</taxon>
        <taxon>Rhizophora</taxon>
    </lineage>
</organism>
<accession>A0A2P2IXW6</accession>
<evidence type="ECO:0000313" key="2">
    <source>
        <dbReference type="EMBL" id="MBW86060.1"/>
    </source>
</evidence>
<dbReference type="PANTHER" id="PTHR37742:SF1">
    <property type="entry name" value="OS01G0810200 PROTEIN"/>
    <property type="match status" value="1"/>
</dbReference>
<dbReference type="SUPFAM" id="SSF51182">
    <property type="entry name" value="RmlC-like cupins"/>
    <property type="match status" value="1"/>
</dbReference>
<dbReference type="Gene3D" id="2.60.120.10">
    <property type="entry name" value="Jelly Rolls"/>
    <property type="match status" value="1"/>
</dbReference>
<dbReference type="EMBL" id="GGEC01005577">
    <property type="protein sequence ID" value="MBW86060.1"/>
    <property type="molecule type" value="Transcribed_RNA"/>
</dbReference>
<proteinExistence type="predicted"/>
<dbReference type="InterPro" id="IPR011051">
    <property type="entry name" value="RmlC_Cupin_sf"/>
</dbReference>
<dbReference type="InterPro" id="IPR029303">
    <property type="entry name" value="CapF_C"/>
</dbReference>
<sequence>MANPRRSSYASNSENPFQVQTFSMLSSLKHFLKKPHALPFLLSIFLFLAWVCLRLQHSSHSSSSVYLRGIQERKWSKVDDEAANLARFPSGSAPSPIVKDKRGWLLNPVSLALDCGIQGGAASCASIHVGEIRPGAVRGNHRHHNCNETFVIWGAKTLFRLENKNIVDKGYAEVIVGGDEVAVAASPSGTAHVLVNVDPIHTTYFIGCQDRVIDYSSSTTDFGVWKDI</sequence>
<dbReference type="Pfam" id="PF14667">
    <property type="entry name" value="Polysacc_synt_C"/>
    <property type="match status" value="1"/>
</dbReference>
<protein>
    <submittedName>
        <fullName evidence="2">Uncharacterized protein MANES_09G001600</fullName>
    </submittedName>
</protein>
<feature type="domain" description="Capsular polysaccharide assembling protein CapF C-terminal" evidence="1">
    <location>
        <begin position="124"/>
        <end position="198"/>
    </location>
</feature>
<dbReference type="GO" id="GO:0005802">
    <property type="term" value="C:trans-Golgi network"/>
    <property type="evidence" value="ECO:0007669"/>
    <property type="project" value="TreeGrafter"/>
</dbReference>
<dbReference type="GO" id="GO:0005768">
    <property type="term" value="C:endosome"/>
    <property type="evidence" value="ECO:0007669"/>
    <property type="project" value="TreeGrafter"/>
</dbReference>